<dbReference type="Pfam" id="PF13365">
    <property type="entry name" value="Trypsin_2"/>
    <property type="match status" value="1"/>
</dbReference>
<dbReference type="InterPro" id="IPR001478">
    <property type="entry name" value="PDZ"/>
</dbReference>
<dbReference type="PANTHER" id="PTHR22939:SF129">
    <property type="entry name" value="SERINE PROTEASE HTRA2, MITOCHONDRIAL"/>
    <property type="match status" value="1"/>
</dbReference>
<keyword evidence="4" id="KW-0812">Transmembrane</keyword>
<organism evidence="6 7">
    <name type="scientific">Anaerobranca californiensis DSM 14826</name>
    <dbReference type="NCBI Taxonomy" id="1120989"/>
    <lineage>
        <taxon>Bacteria</taxon>
        <taxon>Bacillati</taxon>
        <taxon>Bacillota</taxon>
        <taxon>Clostridia</taxon>
        <taxon>Eubacteriales</taxon>
        <taxon>Proteinivoracaceae</taxon>
        <taxon>Anaerobranca</taxon>
    </lineage>
</organism>
<dbReference type="InterPro" id="IPR001940">
    <property type="entry name" value="Peptidase_S1C"/>
</dbReference>
<dbReference type="AlphaFoldDB" id="A0A1M6M4S7"/>
<dbReference type="PANTHER" id="PTHR22939">
    <property type="entry name" value="SERINE PROTEASE FAMILY S1C HTRA-RELATED"/>
    <property type="match status" value="1"/>
</dbReference>
<name>A0A1M6M4S7_9FIRM</name>
<dbReference type="Gene3D" id="2.30.42.10">
    <property type="match status" value="1"/>
</dbReference>
<dbReference type="GO" id="GO:0006508">
    <property type="term" value="P:proteolysis"/>
    <property type="evidence" value="ECO:0007669"/>
    <property type="project" value="UniProtKB-KW"/>
</dbReference>
<proteinExistence type="inferred from homology"/>
<dbReference type="SUPFAM" id="SSF50156">
    <property type="entry name" value="PDZ domain-like"/>
    <property type="match status" value="1"/>
</dbReference>
<dbReference type="OrthoDB" id="9758917at2"/>
<dbReference type="GO" id="GO:0004252">
    <property type="term" value="F:serine-type endopeptidase activity"/>
    <property type="evidence" value="ECO:0007669"/>
    <property type="project" value="InterPro"/>
</dbReference>
<evidence type="ECO:0000256" key="3">
    <source>
        <dbReference type="ARBA" id="ARBA00022801"/>
    </source>
</evidence>
<feature type="domain" description="PDZ" evidence="5">
    <location>
        <begin position="274"/>
        <end position="365"/>
    </location>
</feature>
<evidence type="ECO:0000256" key="1">
    <source>
        <dbReference type="ARBA" id="ARBA00010541"/>
    </source>
</evidence>
<dbReference type="SUPFAM" id="SSF50494">
    <property type="entry name" value="Trypsin-like serine proteases"/>
    <property type="match status" value="1"/>
</dbReference>
<reference evidence="7" key="1">
    <citation type="submission" date="2016-11" db="EMBL/GenBank/DDBJ databases">
        <authorList>
            <person name="Varghese N."/>
            <person name="Submissions S."/>
        </authorList>
    </citation>
    <scope>NUCLEOTIDE SEQUENCE [LARGE SCALE GENOMIC DNA]</scope>
    <source>
        <strain evidence="7">DSM 14826</strain>
    </source>
</reference>
<dbReference type="Proteomes" id="UP000243547">
    <property type="component" value="Unassembled WGS sequence"/>
</dbReference>
<keyword evidence="2 6" id="KW-0645">Protease</keyword>
<dbReference type="InterPro" id="IPR009003">
    <property type="entry name" value="Peptidase_S1_PA"/>
</dbReference>
<comment type="similarity">
    <text evidence="1">Belongs to the peptidase S1C family.</text>
</comment>
<evidence type="ECO:0000313" key="6">
    <source>
        <dbReference type="EMBL" id="SHJ78451.1"/>
    </source>
</evidence>
<dbReference type="InterPro" id="IPR036034">
    <property type="entry name" value="PDZ_sf"/>
</dbReference>
<dbReference type="PRINTS" id="PR00834">
    <property type="entry name" value="PROTEASES2C"/>
</dbReference>
<protein>
    <submittedName>
        <fullName evidence="6">Serine protease Do</fullName>
    </submittedName>
</protein>
<evidence type="ECO:0000259" key="5">
    <source>
        <dbReference type="PROSITE" id="PS50106"/>
    </source>
</evidence>
<dbReference type="PROSITE" id="PS50106">
    <property type="entry name" value="PDZ"/>
    <property type="match status" value="1"/>
</dbReference>
<feature type="transmembrane region" description="Helical" evidence="4">
    <location>
        <begin position="15"/>
        <end position="37"/>
    </location>
</feature>
<keyword evidence="3" id="KW-0378">Hydrolase</keyword>
<evidence type="ECO:0000256" key="4">
    <source>
        <dbReference type="SAM" id="Phobius"/>
    </source>
</evidence>
<accession>A0A1M6M4S7</accession>
<dbReference type="EMBL" id="FRAI01000006">
    <property type="protein sequence ID" value="SHJ78451.1"/>
    <property type="molecule type" value="Genomic_DNA"/>
</dbReference>
<evidence type="ECO:0000313" key="7">
    <source>
        <dbReference type="Proteomes" id="UP000243547"/>
    </source>
</evidence>
<dbReference type="STRING" id="1120989.SAMN02745227_00659"/>
<gene>
    <name evidence="6" type="ORF">SAMN02745227_00659</name>
</gene>
<dbReference type="SMART" id="SM00228">
    <property type="entry name" value="PDZ"/>
    <property type="match status" value="1"/>
</dbReference>
<dbReference type="Gene3D" id="2.40.10.120">
    <property type="match status" value="1"/>
</dbReference>
<keyword evidence="4" id="KW-1133">Transmembrane helix</keyword>
<sequence length="379" mass="41098">MDYFDYYYKPKRPSLLIIIIVALLSSFLGGIIALTFFSPQQTLPPQGERGDLIPPPQDSDRDFKWEIKDYQRTPVVEAVQRVSPAVVGISNYVNQRDIFRGTTQLVKRGVGSGVIIDSSGYIVTNYHVIERGDVIIVTLDSGEELEAEVVGSDPGTDLAVLKVNKSGLPSAEFGDSDKLVVGEVAIAIGNPTGLELQQSVAVGVISATDRSLEVYEWVFSLIQTDAAINPGNSGGPLVNAIGQVIGINSVKISNAEGLGFAIPSNVVRNVVNEIIRYGEVRRPMIGIMIQEISPILARQYNLSTDHGLYIVEVAPNSPAQAGGLRNNDIIIQADGKKIASLRDFRMVMANKKIGDKVEIKVIRGEDTLTLTVILAEYGY</sequence>
<evidence type="ECO:0000256" key="2">
    <source>
        <dbReference type="ARBA" id="ARBA00022670"/>
    </source>
</evidence>
<dbReference type="Pfam" id="PF13180">
    <property type="entry name" value="PDZ_2"/>
    <property type="match status" value="1"/>
</dbReference>
<keyword evidence="4" id="KW-0472">Membrane</keyword>
<dbReference type="RefSeq" id="WP_072906295.1">
    <property type="nucleotide sequence ID" value="NZ_FRAI01000006.1"/>
</dbReference>
<keyword evidence="7" id="KW-1185">Reference proteome</keyword>